<dbReference type="Proteomes" id="UP001642360">
    <property type="component" value="Unassembled WGS sequence"/>
</dbReference>
<dbReference type="EMBL" id="CAUOFW020005369">
    <property type="protein sequence ID" value="CAK9169809.1"/>
    <property type="molecule type" value="Genomic_DNA"/>
</dbReference>
<sequence length="106" mass="12410">MSKIHFSIRLRPGTLKRAQFFVFRFTILMKIYRHDMFKLSSGKSWSQTKHQLSVLDLTLVSVSRIVEMYVHFTGVQCTLCDLGKKSSCQDFKNYHFLTSSAMDHKL</sequence>
<name>A0ABC8TKR3_9AQUA</name>
<reference evidence="1 2" key="1">
    <citation type="submission" date="2024-02" db="EMBL/GenBank/DDBJ databases">
        <authorList>
            <person name="Vignale AGUSTIN F."/>
            <person name="Sosa J E."/>
            <person name="Modenutti C."/>
        </authorList>
    </citation>
    <scope>NUCLEOTIDE SEQUENCE [LARGE SCALE GENOMIC DNA]</scope>
</reference>
<accession>A0ABC8TKR3</accession>
<comment type="caution">
    <text evidence="1">The sequence shown here is derived from an EMBL/GenBank/DDBJ whole genome shotgun (WGS) entry which is preliminary data.</text>
</comment>
<organism evidence="1 2">
    <name type="scientific">Ilex paraguariensis</name>
    <name type="common">yerba mate</name>
    <dbReference type="NCBI Taxonomy" id="185542"/>
    <lineage>
        <taxon>Eukaryota</taxon>
        <taxon>Viridiplantae</taxon>
        <taxon>Streptophyta</taxon>
        <taxon>Embryophyta</taxon>
        <taxon>Tracheophyta</taxon>
        <taxon>Spermatophyta</taxon>
        <taxon>Magnoliopsida</taxon>
        <taxon>eudicotyledons</taxon>
        <taxon>Gunneridae</taxon>
        <taxon>Pentapetalae</taxon>
        <taxon>asterids</taxon>
        <taxon>campanulids</taxon>
        <taxon>Aquifoliales</taxon>
        <taxon>Aquifoliaceae</taxon>
        <taxon>Ilex</taxon>
    </lineage>
</organism>
<dbReference type="AlphaFoldDB" id="A0ABC8TKR3"/>
<keyword evidence="2" id="KW-1185">Reference proteome</keyword>
<gene>
    <name evidence="1" type="ORF">ILEXP_LOCUS39283</name>
</gene>
<evidence type="ECO:0000313" key="1">
    <source>
        <dbReference type="EMBL" id="CAK9169809.1"/>
    </source>
</evidence>
<proteinExistence type="predicted"/>
<evidence type="ECO:0000313" key="2">
    <source>
        <dbReference type="Proteomes" id="UP001642360"/>
    </source>
</evidence>
<protein>
    <submittedName>
        <fullName evidence="1">Uncharacterized protein</fullName>
    </submittedName>
</protein>